<dbReference type="AlphaFoldDB" id="A0A8H3ALB6"/>
<feature type="region of interest" description="Disordered" evidence="1">
    <location>
        <begin position="116"/>
        <end position="140"/>
    </location>
</feature>
<dbReference type="EMBL" id="CAJMXA010000291">
    <property type="protein sequence ID" value="CAE6424491.1"/>
    <property type="molecule type" value="Genomic_DNA"/>
</dbReference>
<evidence type="ECO:0000256" key="1">
    <source>
        <dbReference type="SAM" id="MobiDB-lite"/>
    </source>
</evidence>
<comment type="caution">
    <text evidence="2">The sequence shown here is derived from an EMBL/GenBank/DDBJ whole genome shotgun (WGS) entry which is preliminary data.</text>
</comment>
<gene>
    <name evidence="2" type="ORF">RDB_LOCUS16403</name>
</gene>
<reference evidence="2" key="1">
    <citation type="submission" date="2021-01" db="EMBL/GenBank/DDBJ databases">
        <authorList>
            <person name="Kaushik A."/>
        </authorList>
    </citation>
    <scope>NUCLEOTIDE SEQUENCE</scope>
    <source>
        <strain evidence="2">AG6-10EEA</strain>
    </source>
</reference>
<proteinExistence type="predicted"/>
<sequence length="140" mass="15075">MLSFQPKYAQPFAFEHACQLDAPTIAEEIFRLQNSLRVLSATQKQLQDAIASEVTPDVELQQAFQENLGVIGSQEERIVMLRKALEAQGAAIADNPHYQLQSQAISLPAAVPHEAASVSTTGGVPEQIANQDGDSGGVYL</sequence>
<evidence type="ECO:0000313" key="2">
    <source>
        <dbReference type="EMBL" id="CAE6424491.1"/>
    </source>
</evidence>
<accession>A0A8H3ALB6</accession>
<dbReference type="Proteomes" id="UP000663853">
    <property type="component" value="Unassembled WGS sequence"/>
</dbReference>
<protein>
    <submittedName>
        <fullName evidence="2">Uncharacterized protein</fullName>
    </submittedName>
</protein>
<name>A0A8H3ALB6_9AGAM</name>
<feature type="compositionally biased region" description="Polar residues" evidence="1">
    <location>
        <begin position="117"/>
        <end position="133"/>
    </location>
</feature>
<evidence type="ECO:0000313" key="3">
    <source>
        <dbReference type="Proteomes" id="UP000663853"/>
    </source>
</evidence>
<organism evidence="2 3">
    <name type="scientific">Rhizoctonia solani</name>
    <dbReference type="NCBI Taxonomy" id="456999"/>
    <lineage>
        <taxon>Eukaryota</taxon>
        <taxon>Fungi</taxon>
        <taxon>Dikarya</taxon>
        <taxon>Basidiomycota</taxon>
        <taxon>Agaricomycotina</taxon>
        <taxon>Agaricomycetes</taxon>
        <taxon>Cantharellales</taxon>
        <taxon>Ceratobasidiaceae</taxon>
        <taxon>Rhizoctonia</taxon>
    </lineage>
</organism>